<dbReference type="InterPro" id="IPR036291">
    <property type="entry name" value="NAD(P)-bd_dom_sf"/>
</dbReference>
<evidence type="ECO:0000259" key="6">
    <source>
        <dbReference type="SMART" id="SM00822"/>
    </source>
</evidence>
<keyword evidence="2" id="KW-0560">Oxidoreductase</keyword>
<reference evidence="7 8" key="1">
    <citation type="journal article" date="2014" name="PLoS Genet.">
        <title>Phylogenetically driven sequencing of extremely halophilic archaea reveals strategies for static and dynamic osmo-response.</title>
        <authorList>
            <person name="Becker E.A."/>
            <person name="Seitzer P.M."/>
            <person name="Tritt A."/>
            <person name="Larsen D."/>
            <person name="Krusor M."/>
            <person name="Yao A.I."/>
            <person name="Wu D."/>
            <person name="Madern D."/>
            <person name="Eisen J.A."/>
            <person name="Darling A.E."/>
            <person name="Facciotti M.T."/>
        </authorList>
    </citation>
    <scope>NUCLEOTIDE SEQUENCE [LARGE SCALE GENOMIC DNA]</scope>
    <source>
        <strain evidence="7 8">JCM 10478</strain>
    </source>
</reference>
<dbReference type="RefSeq" id="WP_006430645.1">
    <property type="nucleotide sequence ID" value="NZ_AOID01000025.1"/>
</dbReference>
<dbReference type="PRINTS" id="PR00080">
    <property type="entry name" value="SDRFAMILY"/>
</dbReference>
<dbReference type="PROSITE" id="PS00061">
    <property type="entry name" value="ADH_SHORT"/>
    <property type="match status" value="1"/>
</dbReference>
<dbReference type="PANTHER" id="PTHR44196">
    <property type="entry name" value="DEHYDROGENASE/REDUCTASE SDR FAMILY MEMBER 7B"/>
    <property type="match status" value="1"/>
</dbReference>
<evidence type="ECO:0000313" key="8">
    <source>
        <dbReference type="Proteomes" id="UP000011632"/>
    </source>
</evidence>
<dbReference type="STRING" id="1227496.C489_07865"/>
<dbReference type="SMART" id="SM00822">
    <property type="entry name" value="PKS_KR"/>
    <property type="match status" value="1"/>
</dbReference>
<name>L9Y2A9_9EURY</name>
<dbReference type="SUPFAM" id="SSF51735">
    <property type="entry name" value="NAD(P)-binding Rossmann-fold domains"/>
    <property type="match status" value="1"/>
</dbReference>
<feature type="transmembrane region" description="Helical" evidence="5">
    <location>
        <begin position="314"/>
        <end position="331"/>
    </location>
</feature>
<keyword evidence="5" id="KW-1133">Transmembrane helix</keyword>
<dbReference type="NCBIfam" id="NF005495">
    <property type="entry name" value="PRK07109.1"/>
    <property type="match status" value="1"/>
</dbReference>
<dbReference type="PANTHER" id="PTHR44196:SF1">
    <property type="entry name" value="DEHYDROGENASE_REDUCTASE SDR FAMILY MEMBER 7B"/>
    <property type="match status" value="1"/>
</dbReference>
<dbReference type="PRINTS" id="PR00081">
    <property type="entry name" value="GDHRDH"/>
</dbReference>
<feature type="domain" description="Ketoreductase" evidence="6">
    <location>
        <begin position="13"/>
        <end position="194"/>
    </location>
</feature>
<evidence type="ECO:0000313" key="7">
    <source>
        <dbReference type="EMBL" id="ELY68175.1"/>
    </source>
</evidence>
<evidence type="ECO:0000256" key="4">
    <source>
        <dbReference type="SAM" id="MobiDB-lite"/>
    </source>
</evidence>
<dbReference type="InterPro" id="IPR002347">
    <property type="entry name" value="SDR_fam"/>
</dbReference>
<accession>L9Y2A9</accession>
<dbReference type="OrthoDB" id="176960at2157"/>
<keyword evidence="8" id="KW-1185">Reference proteome</keyword>
<dbReference type="InterPro" id="IPR020904">
    <property type="entry name" value="Sc_DH/Rdtase_CS"/>
</dbReference>
<protein>
    <submittedName>
        <fullName evidence="7">Short-chain dehydrogenase/reductase SDR</fullName>
    </submittedName>
</protein>
<dbReference type="EMBL" id="AOID01000025">
    <property type="protein sequence ID" value="ELY68175.1"/>
    <property type="molecule type" value="Genomic_DNA"/>
</dbReference>
<keyword evidence="5" id="KW-0812">Transmembrane</keyword>
<dbReference type="Pfam" id="PF00106">
    <property type="entry name" value="adh_short"/>
    <property type="match status" value="1"/>
</dbReference>
<evidence type="ECO:0000256" key="3">
    <source>
        <dbReference type="RuleBase" id="RU000363"/>
    </source>
</evidence>
<dbReference type="GO" id="GO:0016491">
    <property type="term" value="F:oxidoreductase activity"/>
    <property type="evidence" value="ECO:0007669"/>
    <property type="project" value="UniProtKB-KW"/>
</dbReference>
<organism evidence="7 8">
    <name type="scientific">Natrinema versiforme JCM 10478</name>
    <dbReference type="NCBI Taxonomy" id="1227496"/>
    <lineage>
        <taxon>Archaea</taxon>
        <taxon>Methanobacteriati</taxon>
        <taxon>Methanobacteriota</taxon>
        <taxon>Stenosarchaea group</taxon>
        <taxon>Halobacteria</taxon>
        <taxon>Halobacteriales</taxon>
        <taxon>Natrialbaceae</taxon>
        <taxon>Natrinema</taxon>
    </lineage>
</organism>
<sequence>MSPDPELNPLEEQTIVITGASSGIGLTTARLAADRGARVILAARSEDALREAVEEIRADGGDAEYVVADVSDRDDVREIADTATETDGGFDTWVNGAGVSIYGKLTEVPVEDMREQFETNVWGVVYGSLEAAEHLNGNDGGAIINIGSIVSDRAIILQGSYSASKQAVKGFTDSLRMELERDDAPVSVTLVKPSATDTPFAEHAKNYMETEASLPAPVYAPETVARTILDATEDPQREVTVGGGGKNMVAMGRTLSSAMDTLMETVFVDQQRKAEPPTESDGLEDPTGDLEERGGYEGHVAESSLYTRLRQRRVSPAVVAGLAATALYLGYRAIRGR</sequence>
<comment type="similarity">
    <text evidence="1 3">Belongs to the short-chain dehydrogenases/reductases (SDR) family.</text>
</comment>
<gene>
    <name evidence="7" type="ORF">C489_07865</name>
</gene>
<evidence type="ECO:0000256" key="2">
    <source>
        <dbReference type="ARBA" id="ARBA00023002"/>
    </source>
</evidence>
<dbReference type="AlphaFoldDB" id="L9Y2A9"/>
<dbReference type="Gene3D" id="3.40.50.720">
    <property type="entry name" value="NAD(P)-binding Rossmann-like Domain"/>
    <property type="match status" value="1"/>
</dbReference>
<dbReference type="PATRIC" id="fig|1227496.3.peg.1591"/>
<proteinExistence type="inferred from homology"/>
<evidence type="ECO:0000256" key="5">
    <source>
        <dbReference type="SAM" id="Phobius"/>
    </source>
</evidence>
<dbReference type="GO" id="GO:0016020">
    <property type="term" value="C:membrane"/>
    <property type="evidence" value="ECO:0007669"/>
    <property type="project" value="TreeGrafter"/>
</dbReference>
<dbReference type="InterPro" id="IPR057326">
    <property type="entry name" value="KR_dom"/>
</dbReference>
<keyword evidence="5" id="KW-0472">Membrane</keyword>
<dbReference type="Proteomes" id="UP000011632">
    <property type="component" value="Unassembled WGS sequence"/>
</dbReference>
<comment type="caution">
    <text evidence="7">The sequence shown here is derived from an EMBL/GenBank/DDBJ whole genome shotgun (WGS) entry which is preliminary data.</text>
</comment>
<feature type="region of interest" description="Disordered" evidence="4">
    <location>
        <begin position="271"/>
        <end position="295"/>
    </location>
</feature>
<evidence type="ECO:0000256" key="1">
    <source>
        <dbReference type="ARBA" id="ARBA00006484"/>
    </source>
</evidence>